<dbReference type="InterPro" id="IPR052293">
    <property type="entry name" value="SRRP"/>
</dbReference>
<dbReference type="Pfam" id="PF03797">
    <property type="entry name" value="Autotransporter"/>
    <property type="match status" value="1"/>
</dbReference>
<dbReference type="PANTHER" id="PTHR12239:SF41">
    <property type="entry name" value="MEMBRANE ASSOCIATED PROTEIN, PUTATIVE-RELATED"/>
    <property type="match status" value="1"/>
</dbReference>
<dbReference type="InterPro" id="IPR036709">
    <property type="entry name" value="Autotransporte_beta_dom_sf"/>
</dbReference>
<protein>
    <submittedName>
        <fullName evidence="3">Autotransporter beta-domain protein</fullName>
    </submittedName>
</protein>
<evidence type="ECO:0000259" key="2">
    <source>
        <dbReference type="Pfam" id="PF03797"/>
    </source>
</evidence>
<dbReference type="STRING" id="1354337.M983_1249"/>
<dbReference type="EMBL" id="LXEN01000053">
    <property type="protein sequence ID" value="OAT33151.1"/>
    <property type="molecule type" value="Genomic_DNA"/>
</dbReference>
<dbReference type="InterPro" id="IPR006315">
    <property type="entry name" value="OM_autotransptr_brl_dom"/>
</dbReference>
<dbReference type="InterPro" id="IPR005546">
    <property type="entry name" value="Autotransporte_beta"/>
</dbReference>
<evidence type="ECO:0000256" key="1">
    <source>
        <dbReference type="SAM" id="MobiDB-lite"/>
    </source>
</evidence>
<gene>
    <name evidence="3" type="ORF">M983_1249</name>
</gene>
<dbReference type="AlphaFoldDB" id="A0A198GA74"/>
<evidence type="ECO:0000313" key="4">
    <source>
        <dbReference type="Proteomes" id="UP000094023"/>
    </source>
</evidence>
<dbReference type="SUPFAM" id="SSF103515">
    <property type="entry name" value="Autotransporter"/>
    <property type="match status" value="1"/>
</dbReference>
<keyword evidence="4" id="KW-1185">Reference proteome</keyword>
<organism evidence="3 4">
    <name type="scientific">Proteus myxofaciens ATCC 19692</name>
    <dbReference type="NCBI Taxonomy" id="1354337"/>
    <lineage>
        <taxon>Bacteria</taxon>
        <taxon>Pseudomonadati</taxon>
        <taxon>Pseudomonadota</taxon>
        <taxon>Gammaproteobacteria</taxon>
        <taxon>Enterobacterales</taxon>
        <taxon>Morganellaceae</taxon>
        <taxon>Proteus</taxon>
    </lineage>
</organism>
<accession>A0A198GA74</accession>
<dbReference type="PATRIC" id="fig|1354337.4.peg.1271"/>
<comment type="caution">
    <text evidence="3">The sequence shown here is derived from an EMBL/GenBank/DDBJ whole genome shotgun (WGS) entry which is preliminary data.</text>
</comment>
<reference evidence="3 4" key="1">
    <citation type="submission" date="2016-04" db="EMBL/GenBank/DDBJ databases">
        <title>ATOL: Assembling a taxonomically balanced genome-scale reconstruction of the evolutionary history of the Enterobacteriaceae.</title>
        <authorList>
            <person name="Plunkett G.III."/>
            <person name="Neeno-Eckwall E.C."/>
            <person name="Glasner J.D."/>
            <person name="Perna N.T."/>
        </authorList>
    </citation>
    <scope>NUCLEOTIDE SEQUENCE [LARGE SCALE GENOMIC DNA]</scope>
    <source>
        <strain evidence="3 4">ATCC 19692</strain>
    </source>
</reference>
<dbReference type="GO" id="GO:0019867">
    <property type="term" value="C:outer membrane"/>
    <property type="evidence" value="ECO:0007669"/>
    <property type="project" value="InterPro"/>
</dbReference>
<dbReference type="NCBIfam" id="TIGR01414">
    <property type="entry name" value="autotrans_barl"/>
    <property type="match status" value="1"/>
</dbReference>
<proteinExistence type="predicted"/>
<sequence>MPIDKINLKISIISSIIVYSSLSHANQINEIKKIAPIYYTYIKYDNPYINADKNNYNFHGKKDENNKPSLLTSKHATVVIISEDKKHTISYNSGINFIPLEINNFKDINFLSISKNGQYAVALGINIDTNKETLFLYDTYLRKPFLFNHRSNIYYDENDYFFTTQDGRFSFYSDYDAETYPALNQKYDQYIPYNKMLYRIYDKKENKSISFDEFMEKHSNKNSEKERFEAFKKLNFIDKHIDKRPQINNVTLDGKYLYGTVLKGNGFPKYQRIGFVYNVEKETLNVMHISNRERGESKINAVSDNNIFVGWYEFFDKDKSVLNRQAFFYKPSEYSITDIPTLISRSSYSSLKFNSEATDISDNGNLIVGWSEYNKVRDRDGEKYSNAHYLRSAFIYERTFNKTHELGNLINGDESEALSISGDGSIVYGVAASKRSNEWKLVSWRIKSSNKEDLPDKAYLTDEEKQRQAEAEAKRIADEAKQRQVEAEAKRIAEEAKQRQAEAEAKRIADEAKQRQEEAEAKRIAEEAKQRQAEAEAKRIADEAKQRQAEAEAKRIADEAKQRQAEAEAKRIAEEAKQRQEEAETKRIADEAKQRQEEAEAKRIAEEAKQRKEEAEAKRITDEAKQRQEEAETKRIADEKATLDANTKAKEERAPIPSIIVSKPIDIENTYKSMQLMAENGYKIMDMQQGQLRYLASATCSVGTEKACISGFTHYQQQHKANATQTGLSGAYRIDINKIPLVVGLAIDTDIYSSLPKGYKYQGYALPLLGFSLDLIPSLNTELTNNALHLSLKGAYLNRKVSIERPQLEDTEAGKGNARLSGYHIELQGYYPYLATPQLTLTPFIGLTFKEISRSAYSETKDVDFIAHYEKLNEHAFLAKLGLGLDYLLTQSITLNTKAGMYWQLAQHQRDFRSHIDYLGQQNLDYADKKKHVKQRPFANVGMTYQFDKHSSIKTSANWEMTTYRNHDMQFGVDYTYRF</sequence>
<evidence type="ECO:0000313" key="3">
    <source>
        <dbReference type="EMBL" id="OAT33151.1"/>
    </source>
</evidence>
<feature type="region of interest" description="Disordered" evidence="1">
    <location>
        <begin position="496"/>
        <end position="651"/>
    </location>
</feature>
<dbReference type="Gene3D" id="2.40.128.130">
    <property type="entry name" value="Autotransporter beta-domain"/>
    <property type="match status" value="1"/>
</dbReference>
<dbReference type="CDD" id="cd06503">
    <property type="entry name" value="ATP-synt_Fo_b"/>
    <property type="match status" value="2"/>
</dbReference>
<dbReference type="PANTHER" id="PTHR12239">
    <property type="entry name" value="PROTEIN CBG20215-RELATED"/>
    <property type="match status" value="1"/>
</dbReference>
<feature type="domain" description="Autotransporter" evidence="2">
    <location>
        <begin position="786"/>
        <end position="956"/>
    </location>
</feature>
<name>A0A198GA74_9GAMM</name>
<dbReference type="Proteomes" id="UP000094023">
    <property type="component" value="Unassembled WGS sequence"/>
</dbReference>